<dbReference type="GO" id="GO:0005730">
    <property type="term" value="C:nucleolus"/>
    <property type="evidence" value="ECO:0007669"/>
    <property type="project" value="TreeGrafter"/>
</dbReference>
<evidence type="ECO:0000256" key="2">
    <source>
        <dbReference type="ARBA" id="ARBA00023134"/>
    </source>
</evidence>
<evidence type="ECO:0000256" key="1">
    <source>
        <dbReference type="ARBA" id="ARBA00022741"/>
    </source>
</evidence>
<accession>A0AAQ3MPM9</accession>
<dbReference type="InterPro" id="IPR050755">
    <property type="entry name" value="TRAFAC_YlqF/YawG_RiboMat"/>
</dbReference>
<dbReference type="Gene3D" id="3.40.50.300">
    <property type="entry name" value="P-loop containing nucleotide triphosphate hydrolases"/>
    <property type="match status" value="1"/>
</dbReference>
<dbReference type="GO" id="GO:0005525">
    <property type="term" value="F:GTP binding"/>
    <property type="evidence" value="ECO:0007669"/>
    <property type="project" value="UniProtKB-KW"/>
</dbReference>
<proteinExistence type="predicted"/>
<dbReference type="AlphaFoldDB" id="A0AAQ3MPM9"/>
<feature type="compositionally biased region" description="Basic and acidic residues" evidence="3">
    <location>
        <begin position="17"/>
        <end position="33"/>
    </location>
</feature>
<keyword evidence="5" id="KW-1185">Reference proteome</keyword>
<dbReference type="PANTHER" id="PTHR11089:SF9">
    <property type="entry name" value="NUCLEOLAR GTP-BINDING PROTEIN 2"/>
    <property type="match status" value="1"/>
</dbReference>
<organism evidence="4 5">
    <name type="scientific">Vigna mungo</name>
    <name type="common">Black gram</name>
    <name type="synonym">Phaseolus mungo</name>
    <dbReference type="NCBI Taxonomy" id="3915"/>
    <lineage>
        <taxon>Eukaryota</taxon>
        <taxon>Viridiplantae</taxon>
        <taxon>Streptophyta</taxon>
        <taxon>Embryophyta</taxon>
        <taxon>Tracheophyta</taxon>
        <taxon>Spermatophyta</taxon>
        <taxon>Magnoliopsida</taxon>
        <taxon>eudicotyledons</taxon>
        <taxon>Gunneridae</taxon>
        <taxon>Pentapetalae</taxon>
        <taxon>rosids</taxon>
        <taxon>fabids</taxon>
        <taxon>Fabales</taxon>
        <taxon>Fabaceae</taxon>
        <taxon>Papilionoideae</taxon>
        <taxon>50 kb inversion clade</taxon>
        <taxon>NPAAA clade</taxon>
        <taxon>indigoferoid/millettioid clade</taxon>
        <taxon>Phaseoleae</taxon>
        <taxon>Vigna</taxon>
    </lineage>
</organism>
<protein>
    <submittedName>
        <fullName evidence="4">Uncharacterized protein</fullName>
    </submittedName>
</protein>
<dbReference type="EMBL" id="CP144691">
    <property type="protein sequence ID" value="WVY94927.1"/>
    <property type="molecule type" value="Genomic_DNA"/>
</dbReference>
<evidence type="ECO:0000313" key="4">
    <source>
        <dbReference type="EMBL" id="WVY94927.1"/>
    </source>
</evidence>
<evidence type="ECO:0000256" key="3">
    <source>
        <dbReference type="SAM" id="MobiDB-lite"/>
    </source>
</evidence>
<evidence type="ECO:0000313" key="5">
    <source>
        <dbReference type="Proteomes" id="UP001374535"/>
    </source>
</evidence>
<keyword evidence="1" id="KW-0547">Nucleotide-binding</keyword>
<sequence length="344" mass="38968">MTNKKEKKVNVSGKPKHSLDINRNNDTKKERRSTATVRHLKMYNTRPVCDKKGKVLSNEFQLKELPSTRIQPDRRWEHACCELEGAGVLPGRAVEPHCEIITYFLWYFVDAFEQKYGSSASGEADDGDGFRDLVRHTMFEKGQSKRIWGELCIVIDSSDVVVQKNALYVGRFCCYVALSMPNFFDHDSLKLSCRSIFSSSMFEYFMHPNAGSRCKGSIRHKYDLVPARATKGWLRVLSKEFPTLAFHANINKSFGKDSLLSVLRQFARLKRDKQAIFVGFVGYPNVGKSSVSTTLRTKNACLNGNFINVNLINRSSHVILVGNFAKLGKGFGVVMVKQLSRDMV</sequence>
<name>A0AAQ3MPM9_VIGMU</name>
<reference evidence="4 5" key="1">
    <citation type="journal article" date="2023" name="Life. Sci Alliance">
        <title>Evolutionary insights into 3D genome organization and epigenetic landscape of Vigna mungo.</title>
        <authorList>
            <person name="Junaid A."/>
            <person name="Singh B."/>
            <person name="Bhatia S."/>
        </authorList>
    </citation>
    <scope>NUCLEOTIDE SEQUENCE [LARGE SCALE GENOMIC DNA]</scope>
    <source>
        <strain evidence="4">Urdbean</strain>
    </source>
</reference>
<feature type="region of interest" description="Disordered" evidence="3">
    <location>
        <begin position="1"/>
        <end position="34"/>
    </location>
</feature>
<dbReference type="InterPro" id="IPR027417">
    <property type="entry name" value="P-loop_NTPase"/>
</dbReference>
<gene>
    <name evidence="4" type="ORF">V8G54_034015</name>
</gene>
<dbReference type="Proteomes" id="UP001374535">
    <property type="component" value="Chromosome 10"/>
</dbReference>
<keyword evidence="2" id="KW-0342">GTP-binding</keyword>
<dbReference type="PANTHER" id="PTHR11089">
    <property type="entry name" value="GTP-BINDING PROTEIN-RELATED"/>
    <property type="match status" value="1"/>
</dbReference>
<dbReference type="SUPFAM" id="SSF52540">
    <property type="entry name" value="P-loop containing nucleoside triphosphate hydrolases"/>
    <property type="match status" value="1"/>
</dbReference>